<dbReference type="EMBL" id="WOEZ01000149">
    <property type="protein sequence ID" value="NPT58123.1"/>
    <property type="molecule type" value="Genomic_DNA"/>
</dbReference>
<comment type="caution">
    <text evidence="1">The sequence shown here is derived from an EMBL/GenBank/DDBJ whole genome shotgun (WGS) entry which is preliminary data.</text>
</comment>
<gene>
    <name evidence="1" type="ORF">GNZ13_27035</name>
</gene>
<dbReference type="AlphaFoldDB" id="A0A972SJK8"/>
<dbReference type="Proteomes" id="UP000655523">
    <property type="component" value="Unassembled WGS sequence"/>
</dbReference>
<accession>A0A972SJK8</accession>
<evidence type="ECO:0000313" key="2">
    <source>
        <dbReference type="Proteomes" id="UP000655523"/>
    </source>
</evidence>
<dbReference type="RefSeq" id="WP_172170318.1">
    <property type="nucleotide sequence ID" value="NZ_WOEZ01000149.1"/>
</dbReference>
<evidence type="ECO:0000313" key="1">
    <source>
        <dbReference type="EMBL" id="NPT58123.1"/>
    </source>
</evidence>
<keyword evidence="2" id="KW-1185">Reference proteome</keyword>
<name>A0A972SJK8_9BURK</name>
<proteinExistence type="predicted"/>
<protein>
    <submittedName>
        <fullName evidence="1">Uncharacterized protein</fullName>
    </submittedName>
</protein>
<sequence length="240" mass="26879">MGEALFASDLETYAHILRLAATVPLGKRLPAISVLAMLREIGRSKSGSANKALVAQMHRLRKTELRVWTTDETVIASWQASFPDEELFKRGEVKGVQVSFKLLGDLVETKAAETGNTLEFSTDVSRYVRVFFGQRLSSWYSEGTYRELKGDLAKRLYLFYQSHDGTFDFTFDELVEYLGASGDRDTFRGSLEDAHDALQAACFIKGWSLKASSRRNGQKAYVLDGITTKRAARDLEAVDL</sequence>
<organism evidence="1 2">
    <name type="scientific">Paraburkholderia elongata</name>
    <dbReference type="NCBI Taxonomy" id="2675747"/>
    <lineage>
        <taxon>Bacteria</taxon>
        <taxon>Pseudomonadati</taxon>
        <taxon>Pseudomonadota</taxon>
        <taxon>Betaproteobacteria</taxon>
        <taxon>Burkholderiales</taxon>
        <taxon>Burkholderiaceae</taxon>
        <taxon>Paraburkholderia</taxon>
    </lineage>
</organism>
<reference evidence="1 2" key="1">
    <citation type="submission" date="2019-11" db="EMBL/GenBank/DDBJ databases">
        <title>Metabolism of dissolved organic matter in forest soils.</title>
        <authorList>
            <person name="Cyle K.T."/>
            <person name="Wilhelm R.C."/>
            <person name="Martinez C.E."/>
        </authorList>
    </citation>
    <scope>NUCLEOTIDE SEQUENCE [LARGE SCALE GENOMIC DNA]</scope>
    <source>
        <strain evidence="1 2">5N</strain>
    </source>
</reference>